<evidence type="ECO:0000313" key="3">
    <source>
        <dbReference type="Proteomes" id="UP001320119"/>
    </source>
</evidence>
<dbReference type="GO" id="GO:0007059">
    <property type="term" value="P:chromosome segregation"/>
    <property type="evidence" value="ECO:0007669"/>
    <property type="project" value="TreeGrafter"/>
</dbReference>
<dbReference type="NCBIfam" id="TIGR03764">
    <property type="entry name" value="ICE_PFGI_1_parB"/>
    <property type="match status" value="1"/>
</dbReference>
<organism evidence="2 3">
    <name type="scientific">Marinagarivorans cellulosilyticus</name>
    <dbReference type="NCBI Taxonomy" id="2721545"/>
    <lineage>
        <taxon>Bacteria</taxon>
        <taxon>Pseudomonadati</taxon>
        <taxon>Pseudomonadota</taxon>
        <taxon>Gammaproteobacteria</taxon>
        <taxon>Cellvibrionales</taxon>
        <taxon>Cellvibrionaceae</taxon>
        <taxon>Marinagarivorans</taxon>
    </lineage>
</organism>
<reference evidence="2 3" key="1">
    <citation type="journal article" date="2022" name="IScience">
        <title>An ultrasensitive nanofiber-based assay for enzymatic hydrolysis and deep-sea microbial degradation of cellulose.</title>
        <authorList>
            <person name="Tsudome M."/>
            <person name="Tachioka M."/>
            <person name="Miyazaki M."/>
            <person name="Uchimura K."/>
            <person name="Tsuda M."/>
            <person name="Takaki Y."/>
            <person name="Deguchi S."/>
        </authorList>
    </citation>
    <scope>NUCLEOTIDE SEQUENCE [LARGE SCALE GENOMIC DNA]</scope>
    <source>
        <strain evidence="2 3">GE09</strain>
    </source>
</reference>
<feature type="compositionally biased region" description="Polar residues" evidence="1">
    <location>
        <begin position="327"/>
        <end position="340"/>
    </location>
</feature>
<accession>A0AAN2BK61</accession>
<dbReference type="GO" id="GO:0005694">
    <property type="term" value="C:chromosome"/>
    <property type="evidence" value="ECO:0007669"/>
    <property type="project" value="TreeGrafter"/>
</dbReference>
<dbReference type="PANTHER" id="PTHR33375">
    <property type="entry name" value="CHROMOSOME-PARTITIONING PROTEIN PARB-RELATED"/>
    <property type="match status" value="1"/>
</dbReference>
<dbReference type="EMBL" id="AP023086">
    <property type="protein sequence ID" value="BCD97666.1"/>
    <property type="molecule type" value="Genomic_DNA"/>
</dbReference>
<dbReference type="AlphaFoldDB" id="A0AAN2BK61"/>
<evidence type="ECO:0000313" key="2">
    <source>
        <dbReference type="EMBL" id="BCD97666.1"/>
    </source>
</evidence>
<keyword evidence="3" id="KW-1185">Reference proteome</keyword>
<protein>
    <submittedName>
        <fullName evidence="2">Uncharacterized protein</fullName>
    </submittedName>
</protein>
<dbReference type="InterPro" id="IPR050336">
    <property type="entry name" value="Chromosome_partition/occlusion"/>
</dbReference>
<name>A0AAN2BK61_9GAMM</name>
<proteinExistence type="predicted"/>
<dbReference type="RefSeq" id="WP_236987127.1">
    <property type="nucleotide sequence ID" value="NZ_AP023086.1"/>
</dbReference>
<dbReference type="KEGG" id="marq:MARGE09_P1867"/>
<feature type="compositionally biased region" description="Pro residues" evidence="1">
    <location>
        <begin position="312"/>
        <end position="321"/>
    </location>
</feature>
<sequence>MSKKIDYENALFGDNTAPIVASDHTLPPDPRVATRLPVTIDNLVPYAGNPRTTANPEYDAIKESIRYRGLDHPPNVTRESPDKPYMIKDGGNTRLMALKELWQETQDPRYFTIDCMFHPWVSERDVLLAHIIENEMRGKMTFIDRARAAMRLKEDLEHEGGEALSSRVLAEKITKLGWSLKHQHLSLMIYAFETLLPWLPSTLDYGMGRPAINSTKRLLNICRQYWDAVATPDEGNFDEVWQLVFVELDEEEAFSPDIARNRLEEAMAERLSIPLSSVRAEVQGLESGSSIEAQRPSKDAFTQHPDQEPQTPVAPPRPETPMPVSYAETTTPEGNNTPSGNPYAEEPQITGGFDAQVEHHNELAAKQAPSPALTTAPETVLQQNQAAYPSTRDYSHGGIEEALEAQRVKVIEGLRAIFRVFGFDDDVVEATDDPVMCFQFSTKYYHRITPDTLYYLIPFELALEYFGVINPLVEKNIGECLIHEGADEFMPIYQAVQGKIMNARVTVQYGLALKRTGNRKATINGMTFEELTQYAEAAVRWNEAIIEYTALVINDHAGLLPK</sequence>
<gene>
    <name evidence="2" type="ORF">MARGE09_P1867</name>
</gene>
<dbReference type="PANTHER" id="PTHR33375:SF1">
    <property type="entry name" value="CHROMOSOME-PARTITIONING PROTEIN PARB-RELATED"/>
    <property type="match status" value="1"/>
</dbReference>
<evidence type="ECO:0000256" key="1">
    <source>
        <dbReference type="SAM" id="MobiDB-lite"/>
    </source>
</evidence>
<dbReference type="SUPFAM" id="SSF110849">
    <property type="entry name" value="ParB/Sulfiredoxin"/>
    <property type="match status" value="1"/>
</dbReference>
<dbReference type="InterPro" id="IPR022304">
    <property type="entry name" value="ICE_PFGI_1_ParB"/>
</dbReference>
<feature type="region of interest" description="Disordered" evidence="1">
    <location>
        <begin position="284"/>
        <end position="348"/>
    </location>
</feature>
<dbReference type="Proteomes" id="UP001320119">
    <property type="component" value="Chromosome"/>
</dbReference>
<dbReference type="InterPro" id="IPR036086">
    <property type="entry name" value="ParB/Sulfiredoxin_sf"/>
</dbReference>